<feature type="region of interest" description="Disordered" evidence="10">
    <location>
        <begin position="110"/>
        <end position="160"/>
    </location>
</feature>
<dbReference type="GO" id="GO:0051233">
    <property type="term" value="C:spindle midzone"/>
    <property type="evidence" value="ECO:0007669"/>
    <property type="project" value="TreeGrafter"/>
</dbReference>
<comment type="subcellular location">
    <subcellularLocation>
        <location evidence="2">Chromosome</location>
        <location evidence="2">Centromere</location>
    </subcellularLocation>
    <subcellularLocation>
        <location evidence="1">Nucleus</location>
    </subcellularLocation>
</comment>
<dbReference type="InterPro" id="IPR018867">
    <property type="entry name" value="Cell_div_borealin"/>
</dbReference>
<evidence type="ECO:0000256" key="3">
    <source>
        <dbReference type="ARBA" id="ARBA00009914"/>
    </source>
</evidence>
<gene>
    <name evidence="13" type="ORF">DPX16_5515</name>
</gene>
<evidence type="ECO:0000313" key="13">
    <source>
        <dbReference type="EMBL" id="ROL52964.1"/>
    </source>
</evidence>
<dbReference type="Gene3D" id="6.10.250.1900">
    <property type="match status" value="1"/>
</dbReference>
<evidence type="ECO:0000256" key="4">
    <source>
        <dbReference type="ARBA" id="ARBA00022454"/>
    </source>
</evidence>
<evidence type="ECO:0000256" key="9">
    <source>
        <dbReference type="ARBA" id="ARBA00023328"/>
    </source>
</evidence>
<dbReference type="Pfam" id="PF10512">
    <property type="entry name" value="Borealin"/>
    <property type="match status" value="1"/>
</dbReference>
<protein>
    <submittedName>
        <fullName evidence="13">Borealin</fullName>
    </submittedName>
</protein>
<evidence type="ECO:0000256" key="7">
    <source>
        <dbReference type="ARBA" id="ARBA00023242"/>
    </source>
</evidence>
<dbReference type="OrthoDB" id="6360905at2759"/>
<evidence type="ECO:0000256" key="6">
    <source>
        <dbReference type="ARBA" id="ARBA00022776"/>
    </source>
</evidence>
<dbReference type="AlphaFoldDB" id="A0A3N0Z456"/>
<dbReference type="Pfam" id="PF10444">
    <property type="entry name" value="Nbl1_Borealin_N"/>
    <property type="match status" value="1"/>
</dbReference>
<dbReference type="GO" id="GO:0005634">
    <property type="term" value="C:nucleus"/>
    <property type="evidence" value="ECO:0007669"/>
    <property type="project" value="UniProtKB-SubCell"/>
</dbReference>
<comment type="similarity">
    <text evidence="3">Belongs to the borealin family.</text>
</comment>
<keyword evidence="7" id="KW-0539">Nucleus</keyword>
<sequence length="359" mass="39938">MAPRKRTQNAKSKKNPKTPKLEAFLLDFDDEVHTIVERLKEKTNNLLKDADNLYKTALIKLPVAVRRMNWIQYCNIEKPKSPVDDSKVREEAAQVELAIAENHVIHKLAGKEAKNGANSEDENTAPLKSAVKKKKASKKAPSTSKKARALSISKQNNTIQRSTRKPLITPARSLLESSVIGSTPLITPRFDPRLPKTPGLRLARHREKVYSLSVNGSPIAGAGEDVVISVPLGNGECIQLLASEMDSVDLSQLDEKALRSIRNLQENAPSVLLKFVYVCVNHFTPDCLVNEYQYKGTIKNRNCAKNVLLEDIQVKTLRDPVYSLQSDTKYGSNEGESTLLQFIGVYLRVSSLLSTIRKA</sequence>
<feature type="domain" description="Borealin N-terminal" evidence="11">
    <location>
        <begin position="20"/>
        <end position="75"/>
    </location>
</feature>
<evidence type="ECO:0000313" key="14">
    <source>
        <dbReference type="Proteomes" id="UP000281406"/>
    </source>
</evidence>
<keyword evidence="5" id="KW-0132">Cell division</keyword>
<evidence type="ECO:0000256" key="5">
    <source>
        <dbReference type="ARBA" id="ARBA00022618"/>
    </source>
</evidence>
<dbReference type="GO" id="GO:0032133">
    <property type="term" value="C:chromosome passenger complex"/>
    <property type="evidence" value="ECO:0007669"/>
    <property type="project" value="TreeGrafter"/>
</dbReference>
<dbReference type="GO" id="GO:0000070">
    <property type="term" value="P:mitotic sister chromatid segregation"/>
    <property type="evidence" value="ECO:0007669"/>
    <property type="project" value="TreeGrafter"/>
</dbReference>
<evidence type="ECO:0000256" key="10">
    <source>
        <dbReference type="SAM" id="MobiDB-lite"/>
    </source>
</evidence>
<keyword evidence="9" id="KW-0137">Centromere</keyword>
<keyword evidence="8" id="KW-0131">Cell cycle</keyword>
<comment type="caution">
    <text evidence="13">The sequence shown here is derived from an EMBL/GenBank/DDBJ whole genome shotgun (WGS) entry which is preliminary data.</text>
</comment>
<keyword evidence="14" id="KW-1185">Reference proteome</keyword>
<dbReference type="PANTHER" id="PTHR16040">
    <property type="entry name" value="AUSTRALIN, ISOFORM A-RELATED"/>
    <property type="match status" value="1"/>
</dbReference>
<keyword evidence="4" id="KW-0158">Chromosome</keyword>
<reference evidence="13 14" key="1">
    <citation type="submission" date="2018-10" db="EMBL/GenBank/DDBJ databases">
        <title>Genome assembly for a Yunnan-Guizhou Plateau 3E fish, Anabarilius grahami (Regan), and its evolutionary and genetic applications.</title>
        <authorList>
            <person name="Jiang W."/>
        </authorList>
    </citation>
    <scope>NUCLEOTIDE SEQUENCE [LARGE SCALE GENOMIC DNA]</scope>
    <source>
        <strain evidence="13">AG-KIZ</strain>
        <tissue evidence="13">Muscle</tissue>
    </source>
</reference>
<evidence type="ECO:0000259" key="12">
    <source>
        <dbReference type="Pfam" id="PF10512"/>
    </source>
</evidence>
<dbReference type="PANTHER" id="PTHR16040:SF8">
    <property type="entry name" value="BOREALIN"/>
    <property type="match status" value="1"/>
</dbReference>
<evidence type="ECO:0000256" key="1">
    <source>
        <dbReference type="ARBA" id="ARBA00004123"/>
    </source>
</evidence>
<dbReference type="GO" id="GO:0000775">
    <property type="term" value="C:chromosome, centromeric region"/>
    <property type="evidence" value="ECO:0007669"/>
    <property type="project" value="UniProtKB-SubCell"/>
</dbReference>
<feature type="domain" description="Borealin C-terminal" evidence="12">
    <location>
        <begin position="161"/>
        <end position="268"/>
    </location>
</feature>
<evidence type="ECO:0000259" key="11">
    <source>
        <dbReference type="Pfam" id="PF10444"/>
    </source>
</evidence>
<keyword evidence="6" id="KW-0498">Mitosis</keyword>
<organism evidence="13 14">
    <name type="scientific">Anabarilius grahami</name>
    <name type="common">Kanglang fish</name>
    <name type="synonym">Barilius grahami</name>
    <dbReference type="NCBI Taxonomy" id="495550"/>
    <lineage>
        <taxon>Eukaryota</taxon>
        <taxon>Metazoa</taxon>
        <taxon>Chordata</taxon>
        <taxon>Craniata</taxon>
        <taxon>Vertebrata</taxon>
        <taxon>Euteleostomi</taxon>
        <taxon>Actinopterygii</taxon>
        <taxon>Neopterygii</taxon>
        <taxon>Teleostei</taxon>
        <taxon>Ostariophysi</taxon>
        <taxon>Cypriniformes</taxon>
        <taxon>Xenocyprididae</taxon>
        <taxon>Xenocypridinae</taxon>
        <taxon>Xenocypridinae incertae sedis</taxon>
        <taxon>Anabarilius</taxon>
    </lineage>
</organism>
<evidence type="ECO:0000256" key="2">
    <source>
        <dbReference type="ARBA" id="ARBA00004584"/>
    </source>
</evidence>
<dbReference type="Gene3D" id="6.10.140.560">
    <property type="match status" value="1"/>
</dbReference>
<proteinExistence type="inferred from homology"/>
<dbReference type="InterPro" id="IPR046466">
    <property type="entry name" value="Borealin_C"/>
</dbReference>
<dbReference type="EMBL" id="RJVU01014303">
    <property type="protein sequence ID" value="ROL52964.1"/>
    <property type="molecule type" value="Genomic_DNA"/>
</dbReference>
<dbReference type="InterPro" id="IPR018851">
    <property type="entry name" value="Borealin_N"/>
</dbReference>
<name>A0A3N0Z456_ANAGA</name>
<evidence type="ECO:0000256" key="8">
    <source>
        <dbReference type="ARBA" id="ARBA00023306"/>
    </source>
</evidence>
<accession>A0A3N0Z456</accession>
<dbReference type="GO" id="GO:0051301">
    <property type="term" value="P:cell division"/>
    <property type="evidence" value="ECO:0007669"/>
    <property type="project" value="UniProtKB-KW"/>
</dbReference>
<dbReference type="Proteomes" id="UP000281406">
    <property type="component" value="Unassembled WGS sequence"/>
</dbReference>